<evidence type="ECO:0000256" key="3">
    <source>
        <dbReference type="ARBA" id="ARBA00023002"/>
    </source>
</evidence>
<dbReference type="STRING" id="225164.V4C8J6"/>
<protein>
    <recommendedName>
        <fullName evidence="9">Plastocyanin-like domain-containing protein</fullName>
    </recommendedName>
</protein>
<dbReference type="GO" id="GO:0005507">
    <property type="term" value="F:copper ion binding"/>
    <property type="evidence" value="ECO:0007669"/>
    <property type="project" value="InterPro"/>
</dbReference>
<dbReference type="InterPro" id="IPR033138">
    <property type="entry name" value="Cu_oxidase_CS"/>
</dbReference>
<feature type="domain" description="Plastocyanin-like" evidence="5">
    <location>
        <begin position="96"/>
        <end position="181"/>
    </location>
</feature>
<dbReference type="OrthoDB" id="6117876at2759"/>
<keyword evidence="4" id="KW-0186">Copper</keyword>
<dbReference type="PANTHER" id="PTHR11709">
    <property type="entry name" value="MULTI-COPPER OXIDASE"/>
    <property type="match status" value="1"/>
</dbReference>
<organism evidence="7 8">
    <name type="scientific">Lottia gigantea</name>
    <name type="common">Giant owl limpet</name>
    <dbReference type="NCBI Taxonomy" id="225164"/>
    <lineage>
        <taxon>Eukaryota</taxon>
        <taxon>Metazoa</taxon>
        <taxon>Spiralia</taxon>
        <taxon>Lophotrochozoa</taxon>
        <taxon>Mollusca</taxon>
        <taxon>Gastropoda</taxon>
        <taxon>Patellogastropoda</taxon>
        <taxon>Lottioidea</taxon>
        <taxon>Lottiidae</taxon>
        <taxon>Lottia</taxon>
    </lineage>
</organism>
<dbReference type="GeneID" id="20253167"/>
<evidence type="ECO:0000256" key="2">
    <source>
        <dbReference type="ARBA" id="ARBA00022723"/>
    </source>
</evidence>
<keyword evidence="2" id="KW-0479">Metal-binding</keyword>
<dbReference type="HOGENOM" id="CLU_1457896_0_0_1"/>
<dbReference type="Pfam" id="PF07732">
    <property type="entry name" value="Cu-oxidase_3"/>
    <property type="match status" value="1"/>
</dbReference>
<evidence type="ECO:0000256" key="1">
    <source>
        <dbReference type="ARBA" id="ARBA00010609"/>
    </source>
</evidence>
<dbReference type="InterPro" id="IPR001117">
    <property type="entry name" value="Cu-oxidase_2nd"/>
</dbReference>
<feature type="non-terminal residue" evidence="7">
    <location>
        <position position="1"/>
    </location>
</feature>
<comment type="similarity">
    <text evidence="1">Belongs to the multicopper oxidase family.</text>
</comment>
<dbReference type="Pfam" id="PF00394">
    <property type="entry name" value="Cu-oxidase"/>
    <property type="match status" value="1"/>
</dbReference>
<feature type="domain" description="Plastocyanin-like" evidence="6">
    <location>
        <begin position="1"/>
        <end position="83"/>
    </location>
</feature>
<dbReference type="Gene3D" id="2.60.40.420">
    <property type="entry name" value="Cupredoxins - blue copper proteins"/>
    <property type="match status" value="2"/>
</dbReference>
<dbReference type="InterPro" id="IPR045087">
    <property type="entry name" value="Cu-oxidase_fam"/>
</dbReference>
<dbReference type="OMA" id="IGCPISH"/>
<dbReference type="GO" id="GO:0006826">
    <property type="term" value="P:iron ion transport"/>
    <property type="evidence" value="ECO:0007669"/>
    <property type="project" value="TreeGrafter"/>
</dbReference>
<dbReference type="InterPro" id="IPR011707">
    <property type="entry name" value="Cu-oxidase-like_N"/>
</dbReference>
<dbReference type="RefSeq" id="XP_009051229.1">
    <property type="nucleotide sequence ID" value="XM_009052981.1"/>
</dbReference>
<dbReference type="SUPFAM" id="SSF49503">
    <property type="entry name" value="Cupredoxins"/>
    <property type="match status" value="2"/>
</dbReference>
<keyword evidence="3" id="KW-0560">Oxidoreductase</keyword>
<dbReference type="AlphaFoldDB" id="V4C8J6"/>
<name>V4C8J6_LOTGI</name>
<evidence type="ECO:0000313" key="8">
    <source>
        <dbReference type="Proteomes" id="UP000030746"/>
    </source>
</evidence>
<evidence type="ECO:0000313" key="7">
    <source>
        <dbReference type="EMBL" id="ESO98064.1"/>
    </source>
</evidence>
<accession>V4C8J6</accession>
<dbReference type="PROSITE" id="PS00079">
    <property type="entry name" value="MULTICOPPER_OXIDASE1"/>
    <property type="match status" value="1"/>
</dbReference>
<dbReference type="PANTHER" id="PTHR11709:SF394">
    <property type="entry name" value="FI03373P-RELATED"/>
    <property type="match status" value="1"/>
</dbReference>
<dbReference type="Proteomes" id="UP000030746">
    <property type="component" value="Unassembled WGS sequence"/>
</dbReference>
<dbReference type="GO" id="GO:0016491">
    <property type="term" value="F:oxidoreductase activity"/>
    <property type="evidence" value="ECO:0007669"/>
    <property type="project" value="UniProtKB-KW"/>
</dbReference>
<keyword evidence="8" id="KW-1185">Reference proteome</keyword>
<evidence type="ECO:0000259" key="5">
    <source>
        <dbReference type="Pfam" id="PF00394"/>
    </source>
</evidence>
<proteinExistence type="inferred from homology"/>
<gene>
    <name evidence="7" type="ORF">LOTGIDRAFT_97565</name>
</gene>
<reference evidence="7 8" key="1">
    <citation type="journal article" date="2013" name="Nature">
        <title>Insights into bilaterian evolution from three spiralian genomes.</title>
        <authorList>
            <person name="Simakov O."/>
            <person name="Marletaz F."/>
            <person name="Cho S.J."/>
            <person name="Edsinger-Gonzales E."/>
            <person name="Havlak P."/>
            <person name="Hellsten U."/>
            <person name="Kuo D.H."/>
            <person name="Larsson T."/>
            <person name="Lv J."/>
            <person name="Arendt D."/>
            <person name="Savage R."/>
            <person name="Osoegawa K."/>
            <person name="de Jong P."/>
            <person name="Grimwood J."/>
            <person name="Chapman J.A."/>
            <person name="Shapiro H."/>
            <person name="Aerts A."/>
            <person name="Otillar R.P."/>
            <person name="Terry A.Y."/>
            <person name="Boore J.L."/>
            <person name="Grigoriev I.V."/>
            <person name="Lindberg D.R."/>
            <person name="Seaver E.C."/>
            <person name="Weisblat D.A."/>
            <person name="Putnam N.H."/>
            <person name="Rokhsar D.S."/>
        </authorList>
    </citation>
    <scope>NUCLEOTIDE SEQUENCE [LARGE SCALE GENOMIC DNA]</scope>
</reference>
<evidence type="ECO:0000259" key="6">
    <source>
        <dbReference type="Pfam" id="PF07732"/>
    </source>
</evidence>
<dbReference type="GO" id="GO:0005886">
    <property type="term" value="C:plasma membrane"/>
    <property type="evidence" value="ECO:0007669"/>
    <property type="project" value="TreeGrafter"/>
</dbReference>
<feature type="non-terminal residue" evidence="7">
    <location>
        <position position="182"/>
    </location>
</feature>
<dbReference type="EMBL" id="KB201280">
    <property type="protein sequence ID" value="ESO98064.1"/>
    <property type="molecule type" value="Genomic_DNA"/>
</dbReference>
<sequence>RVIVHVTNKLSSESSETSIHWHGLYQKDTPWMDGVGYISHCPIGPGQTFTYKFMARPTGSFIYHSHIGVQRTMGLYGPLVVRKNLTKEPYEEFFAIVSDWNHEWDSSFSRFRFDSGLINGKGRVLVDNLKGNGAPLEIFTVSRGNQYRFRWANAGNIYPFRVEIDQHNITIVSSDGHDLTPV</sequence>
<evidence type="ECO:0000256" key="4">
    <source>
        <dbReference type="ARBA" id="ARBA00023008"/>
    </source>
</evidence>
<dbReference type="InterPro" id="IPR008972">
    <property type="entry name" value="Cupredoxin"/>
</dbReference>
<dbReference type="KEGG" id="lgi:LOTGIDRAFT_97565"/>
<dbReference type="CTD" id="20253167"/>
<evidence type="ECO:0008006" key="9">
    <source>
        <dbReference type="Google" id="ProtNLM"/>
    </source>
</evidence>